<name>M7SM50_EUTLA</name>
<dbReference type="KEGG" id="ela:UCREL1_7571"/>
<evidence type="ECO:0000256" key="2">
    <source>
        <dbReference type="ARBA" id="ARBA00023015"/>
    </source>
</evidence>
<dbReference type="AlphaFoldDB" id="M7SM50"/>
<keyword evidence="8" id="KW-1185">Reference proteome</keyword>
<keyword evidence="5" id="KW-0539">Nucleus</keyword>
<dbReference type="HOGENOM" id="CLU_026318_0_0_1"/>
<accession>M7SM50</accession>
<dbReference type="GO" id="GO:0000976">
    <property type="term" value="F:transcription cis-regulatory region binding"/>
    <property type="evidence" value="ECO:0007669"/>
    <property type="project" value="TreeGrafter"/>
</dbReference>
<dbReference type="eggNOG" id="ENOG502T6FV">
    <property type="taxonomic scope" value="Eukaryota"/>
</dbReference>
<reference evidence="8" key="1">
    <citation type="journal article" date="2013" name="Genome Announc.">
        <title>Draft genome sequence of the grapevine dieback fungus Eutypa lata UCR-EL1.</title>
        <authorList>
            <person name="Blanco-Ulate B."/>
            <person name="Rolshausen P.E."/>
            <person name="Cantu D."/>
        </authorList>
    </citation>
    <scope>NUCLEOTIDE SEQUENCE [LARGE SCALE GENOMIC DNA]</scope>
    <source>
        <strain evidence="8">UCR-EL1</strain>
    </source>
</reference>
<sequence>MSADGTDLYTADDEEFEETQTVEISIDSSLPTSTAAAAAAAPSKVPARPGFGLTWEQAQQAVSDYRIRFVPHFPFVPLDPEVTAQDVFLKKPFLFRVVLLVAARLTVAKQKELKRSVSAYVGQHLVVMGKRSLDLLQGLLVYVAWGNLEFYDDKQITHLIYLTVGYVHNLGLSQRPLKPQQKATLTFNPSDAKEAMRGVFLTTIVEESHSLEEQRCLLGCYYLMSLNSVQFDRQNTLGGEYTDHCIELLRQSIENQTDSTLALITKLQQVVERITEALPCPRDPGHNSKVTFSESVQDEMRSIRRYLDETFTTVAHKHRHFTAKSFFGALLSVGPEGLLHRPFPAFYEVMFVTVAASRLLLLRQLPTTITSNGNANGNINDNANGDGDGGGNAGEWKWDLDAARATLDLPAVLQRLVELLEEARALRDRRAAVAGGGGGGSGGSSGTDRAKEGDDVRGAGSGDGDGRNECIGSGIGIGISVYDKDDPLKMYIIKVRWMKGWLEARLAGRPPAAVVAAPGGEKSTEEHQEGVEDESGGLPSLDYQAAYDWFSFGLMGSESWSFDG</sequence>
<dbReference type="GO" id="GO:0005634">
    <property type="term" value="C:nucleus"/>
    <property type="evidence" value="ECO:0007669"/>
    <property type="project" value="UniProtKB-SubCell"/>
</dbReference>
<keyword evidence="3" id="KW-0238">DNA-binding</keyword>
<dbReference type="OMA" id="LYVMLQA"/>
<proteinExistence type="predicted"/>
<evidence type="ECO:0000313" key="8">
    <source>
        <dbReference type="Proteomes" id="UP000012174"/>
    </source>
</evidence>
<keyword evidence="4" id="KW-0804">Transcription</keyword>
<feature type="compositionally biased region" description="Basic and acidic residues" evidence="6">
    <location>
        <begin position="448"/>
        <end position="457"/>
    </location>
</feature>
<evidence type="ECO:0000256" key="1">
    <source>
        <dbReference type="ARBA" id="ARBA00004123"/>
    </source>
</evidence>
<dbReference type="PANTHER" id="PTHR31845:SF10">
    <property type="entry name" value="ZN(II)2CYS6 TRANSCRIPTION FACTOR (EUROFUNG)"/>
    <property type="match status" value="1"/>
</dbReference>
<dbReference type="Proteomes" id="UP000012174">
    <property type="component" value="Unassembled WGS sequence"/>
</dbReference>
<feature type="region of interest" description="Disordered" evidence="6">
    <location>
        <begin position="515"/>
        <end position="537"/>
    </location>
</feature>
<feature type="region of interest" description="Disordered" evidence="6">
    <location>
        <begin position="432"/>
        <end position="467"/>
    </location>
</feature>
<keyword evidence="2" id="KW-0805">Transcription regulation</keyword>
<dbReference type="GO" id="GO:0000981">
    <property type="term" value="F:DNA-binding transcription factor activity, RNA polymerase II-specific"/>
    <property type="evidence" value="ECO:0007669"/>
    <property type="project" value="TreeGrafter"/>
</dbReference>
<comment type="subcellular location">
    <subcellularLocation>
        <location evidence="1">Nucleus</location>
    </subcellularLocation>
</comment>
<dbReference type="OrthoDB" id="5217604at2759"/>
<evidence type="ECO:0000313" key="7">
    <source>
        <dbReference type="EMBL" id="EMR65473.1"/>
    </source>
</evidence>
<gene>
    <name evidence="7" type="ORF">UCREL1_7571</name>
</gene>
<evidence type="ECO:0000256" key="5">
    <source>
        <dbReference type="ARBA" id="ARBA00023242"/>
    </source>
</evidence>
<dbReference type="EMBL" id="KB706863">
    <property type="protein sequence ID" value="EMR65473.1"/>
    <property type="molecule type" value="Genomic_DNA"/>
</dbReference>
<feature type="compositionally biased region" description="Gly residues" evidence="6">
    <location>
        <begin position="434"/>
        <end position="445"/>
    </location>
</feature>
<evidence type="ECO:0000256" key="6">
    <source>
        <dbReference type="SAM" id="MobiDB-lite"/>
    </source>
</evidence>
<protein>
    <submittedName>
        <fullName evidence="7">Putative fungal transcriptional regulatory protein</fullName>
    </submittedName>
</protein>
<evidence type="ECO:0000256" key="3">
    <source>
        <dbReference type="ARBA" id="ARBA00023125"/>
    </source>
</evidence>
<dbReference type="PANTHER" id="PTHR31845">
    <property type="entry name" value="FINGER DOMAIN PROTEIN, PUTATIVE-RELATED"/>
    <property type="match status" value="1"/>
</dbReference>
<dbReference type="InterPro" id="IPR051089">
    <property type="entry name" value="prtT"/>
</dbReference>
<evidence type="ECO:0000256" key="4">
    <source>
        <dbReference type="ARBA" id="ARBA00023163"/>
    </source>
</evidence>
<organism evidence="7 8">
    <name type="scientific">Eutypa lata (strain UCR-EL1)</name>
    <name type="common">Grapevine dieback disease fungus</name>
    <name type="synonym">Eutypa armeniacae</name>
    <dbReference type="NCBI Taxonomy" id="1287681"/>
    <lineage>
        <taxon>Eukaryota</taxon>
        <taxon>Fungi</taxon>
        <taxon>Dikarya</taxon>
        <taxon>Ascomycota</taxon>
        <taxon>Pezizomycotina</taxon>
        <taxon>Sordariomycetes</taxon>
        <taxon>Xylariomycetidae</taxon>
        <taxon>Xylariales</taxon>
        <taxon>Diatrypaceae</taxon>
        <taxon>Eutypa</taxon>
    </lineage>
</organism>